<name>A0A060Y7S2_ONCMY</name>
<evidence type="ECO:0000256" key="1">
    <source>
        <dbReference type="SAM" id="MobiDB-lite"/>
    </source>
</evidence>
<sequence length="184" mass="19571">MLCRLSGGATGVQRYKSNPAWSAKCMLTSPSSRYELRMNVNQQTPMASPYGPPQPGYGQPSYAPLGGGYPGPYGPYNGPAAAYQPGAPPQGYSPYASFPSKAVAANPVSDLSSPLDLGPARGPLTSAPRPVSTPQAYSQYPQGDSQNGPPPMDHSMAQPAHRSDHTHTHTHTHSIYNRQRCMCV</sequence>
<protein>
    <submittedName>
        <fullName evidence="2">Uncharacterized protein</fullName>
    </submittedName>
</protein>
<evidence type="ECO:0000313" key="2">
    <source>
        <dbReference type="EMBL" id="CDQ85444.1"/>
    </source>
</evidence>
<dbReference type="STRING" id="8022.A0A060Y7S2"/>
<dbReference type="AlphaFoldDB" id="A0A060Y7S2"/>
<dbReference type="EMBL" id="FR906816">
    <property type="protein sequence ID" value="CDQ85444.1"/>
    <property type="molecule type" value="Genomic_DNA"/>
</dbReference>
<dbReference type="Proteomes" id="UP000193380">
    <property type="component" value="Unassembled WGS sequence"/>
</dbReference>
<gene>
    <name evidence="2" type="ORF">GSONMT00057488001</name>
</gene>
<feature type="compositionally biased region" description="Low complexity" evidence="1">
    <location>
        <begin position="77"/>
        <end position="92"/>
    </location>
</feature>
<proteinExistence type="predicted"/>
<dbReference type="PaxDb" id="8022-A0A060Y7S2"/>
<organism evidence="2 3">
    <name type="scientific">Oncorhynchus mykiss</name>
    <name type="common">Rainbow trout</name>
    <name type="synonym">Salmo gairdneri</name>
    <dbReference type="NCBI Taxonomy" id="8022"/>
    <lineage>
        <taxon>Eukaryota</taxon>
        <taxon>Metazoa</taxon>
        <taxon>Chordata</taxon>
        <taxon>Craniata</taxon>
        <taxon>Vertebrata</taxon>
        <taxon>Euteleostomi</taxon>
        <taxon>Actinopterygii</taxon>
        <taxon>Neopterygii</taxon>
        <taxon>Teleostei</taxon>
        <taxon>Protacanthopterygii</taxon>
        <taxon>Salmoniformes</taxon>
        <taxon>Salmonidae</taxon>
        <taxon>Salmoninae</taxon>
        <taxon>Oncorhynchus</taxon>
    </lineage>
</organism>
<reference evidence="2" key="1">
    <citation type="journal article" date="2014" name="Nat. Commun.">
        <title>The rainbow trout genome provides novel insights into evolution after whole-genome duplication in vertebrates.</title>
        <authorList>
            <person name="Berthelot C."/>
            <person name="Brunet F."/>
            <person name="Chalopin D."/>
            <person name="Juanchich A."/>
            <person name="Bernard M."/>
            <person name="Noel B."/>
            <person name="Bento P."/>
            <person name="Da Silva C."/>
            <person name="Labadie K."/>
            <person name="Alberti A."/>
            <person name="Aury J.M."/>
            <person name="Louis A."/>
            <person name="Dehais P."/>
            <person name="Bardou P."/>
            <person name="Montfort J."/>
            <person name="Klopp C."/>
            <person name="Cabau C."/>
            <person name="Gaspin C."/>
            <person name="Thorgaard G.H."/>
            <person name="Boussaha M."/>
            <person name="Quillet E."/>
            <person name="Guyomard R."/>
            <person name="Galiana D."/>
            <person name="Bobe J."/>
            <person name="Volff J.N."/>
            <person name="Genet C."/>
            <person name="Wincker P."/>
            <person name="Jaillon O."/>
            <person name="Roest Crollius H."/>
            <person name="Guiguen Y."/>
        </authorList>
    </citation>
    <scope>NUCLEOTIDE SEQUENCE [LARGE SCALE GENOMIC DNA]</scope>
</reference>
<feature type="compositionally biased region" description="Polar residues" evidence="1">
    <location>
        <begin position="132"/>
        <end position="147"/>
    </location>
</feature>
<reference evidence="2" key="2">
    <citation type="submission" date="2014-03" db="EMBL/GenBank/DDBJ databases">
        <authorList>
            <person name="Genoscope - CEA"/>
        </authorList>
    </citation>
    <scope>NUCLEOTIDE SEQUENCE</scope>
</reference>
<feature type="region of interest" description="Disordered" evidence="1">
    <location>
        <begin position="44"/>
        <end position="63"/>
    </location>
</feature>
<evidence type="ECO:0000313" key="3">
    <source>
        <dbReference type="Proteomes" id="UP000193380"/>
    </source>
</evidence>
<feature type="region of interest" description="Disordered" evidence="1">
    <location>
        <begin position="77"/>
        <end position="176"/>
    </location>
</feature>
<accession>A0A060Y7S2</accession>